<dbReference type="RefSeq" id="XP_009227737.1">
    <property type="nucleotide sequence ID" value="XM_009229473.1"/>
</dbReference>
<sequence length="305" mass="33735">MESHELLLQWAEAQGIELRGIRPDRIPGRGIGIIATRKLKEGELLLRVPTTALRTKFTVPKEITRRLPRTISVHGLLAADLALDASGRYDEWNAVLPSPADVEAMPFCWPRELQDLLPRRAAELLRKQRAKFARDWEAVSAAAFSLPRPATVAPATPIPSSSPADTDAKQDSQQQQQQQHHDTQPLDEARYRYAWLLANTRTFYYVDARTARLPREDRMVLQPVADLFNHATGGGCCPVAFGDADFTVRSGAAHEAGAELSICYGNHSNDFLLADATCSRPATSWATTRSTARRRATAPRSPCAC</sequence>
<dbReference type="STRING" id="644352.J3PDK9"/>
<accession>J3PDK9</accession>
<dbReference type="EnsemblFungi" id="EJT70559">
    <property type="protein sequence ID" value="EJT70559"/>
    <property type="gene ID" value="GGTG_11582"/>
</dbReference>
<keyword evidence="5" id="KW-1185">Reference proteome</keyword>
<gene>
    <name evidence="4" type="primary">20352040</name>
    <name evidence="3" type="ORF">GGTG_11582</name>
</gene>
<dbReference type="AlphaFoldDB" id="J3PDK9"/>
<reference evidence="3" key="3">
    <citation type="submission" date="2010-09" db="EMBL/GenBank/DDBJ databases">
        <title>Annotation of Gaeumannomyces graminis var. tritici R3-111a-1.</title>
        <authorList>
            <consortium name="The Broad Institute Genome Sequencing Platform"/>
            <person name="Ma L.-J."/>
            <person name="Dead R."/>
            <person name="Young S.K."/>
            <person name="Zeng Q."/>
            <person name="Gargeya S."/>
            <person name="Fitzgerald M."/>
            <person name="Haas B."/>
            <person name="Abouelleil A."/>
            <person name="Alvarado L."/>
            <person name="Arachchi H.M."/>
            <person name="Berlin A."/>
            <person name="Brown A."/>
            <person name="Chapman S.B."/>
            <person name="Chen Z."/>
            <person name="Dunbar C."/>
            <person name="Freedman E."/>
            <person name="Gearin G."/>
            <person name="Gellesch M."/>
            <person name="Goldberg J."/>
            <person name="Griggs A."/>
            <person name="Gujja S."/>
            <person name="Heiman D."/>
            <person name="Howarth C."/>
            <person name="Larson L."/>
            <person name="Lui A."/>
            <person name="MacDonald P.J.P."/>
            <person name="Mehta T."/>
            <person name="Montmayeur A."/>
            <person name="Murphy C."/>
            <person name="Neiman D."/>
            <person name="Pearson M."/>
            <person name="Priest M."/>
            <person name="Roberts A."/>
            <person name="Saif S."/>
            <person name="Shea T."/>
            <person name="Shenoy N."/>
            <person name="Sisk P."/>
            <person name="Stolte C."/>
            <person name="Sykes S."/>
            <person name="Yandava C."/>
            <person name="Wortman J."/>
            <person name="Nusbaum C."/>
            <person name="Birren B."/>
        </authorList>
    </citation>
    <scope>NUCLEOTIDE SEQUENCE</scope>
    <source>
        <strain evidence="3">R3-111a-1</strain>
    </source>
</reference>
<evidence type="ECO:0000313" key="3">
    <source>
        <dbReference type="EMBL" id="EJT70559.1"/>
    </source>
</evidence>
<dbReference type="Proteomes" id="UP000006039">
    <property type="component" value="Unassembled WGS sequence"/>
</dbReference>
<proteinExistence type="predicted"/>
<evidence type="ECO:0000259" key="2">
    <source>
        <dbReference type="PROSITE" id="PS50280"/>
    </source>
</evidence>
<feature type="compositionally biased region" description="Low complexity" evidence="1">
    <location>
        <begin position="150"/>
        <end position="178"/>
    </location>
</feature>
<name>J3PDK9_GAET3</name>
<dbReference type="InterPro" id="IPR001214">
    <property type="entry name" value="SET_dom"/>
</dbReference>
<dbReference type="OrthoDB" id="441812at2759"/>
<reference evidence="4" key="5">
    <citation type="submission" date="2018-04" db="UniProtKB">
        <authorList>
            <consortium name="EnsemblFungi"/>
        </authorList>
    </citation>
    <scope>IDENTIFICATION</scope>
    <source>
        <strain evidence="4">R3-111a-1</strain>
    </source>
</reference>
<dbReference type="SUPFAM" id="SSF82199">
    <property type="entry name" value="SET domain"/>
    <property type="match status" value="1"/>
</dbReference>
<feature type="domain" description="SET" evidence="2">
    <location>
        <begin position="14"/>
        <end position="265"/>
    </location>
</feature>
<dbReference type="InterPro" id="IPR046341">
    <property type="entry name" value="SET_dom_sf"/>
</dbReference>
<dbReference type="EMBL" id="GL385401">
    <property type="protein sequence ID" value="EJT70559.1"/>
    <property type="molecule type" value="Genomic_DNA"/>
</dbReference>
<organism evidence="3">
    <name type="scientific">Gaeumannomyces tritici (strain R3-111a-1)</name>
    <name type="common">Wheat and barley take-all root rot fungus</name>
    <name type="synonym">Gaeumannomyces graminis var. tritici</name>
    <dbReference type="NCBI Taxonomy" id="644352"/>
    <lineage>
        <taxon>Eukaryota</taxon>
        <taxon>Fungi</taxon>
        <taxon>Dikarya</taxon>
        <taxon>Ascomycota</taxon>
        <taxon>Pezizomycotina</taxon>
        <taxon>Sordariomycetes</taxon>
        <taxon>Sordariomycetidae</taxon>
        <taxon>Magnaporthales</taxon>
        <taxon>Magnaporthaceae</taxon>
        <taxon>Gaeumannomyces</taxon>
    </lineage>
</organism>
<evidence type="ECO:0000313" key="4">
    <source>
        <dbReference type="EnsemblFungi" id="EJT70559"/>
    </source>
</evidence>
<dbReference type="Gene3D" id="3.90.1410.10">
    <property type="entry name" value="set domain protein methyltransferase, domain 1"/>
    <property type="match status" value="1"/>
</dbReference>
<dbReference type="GeneID" id="20352040"/>
<dbReference type="FunCoup" id="J3PDK9">
    <property type="interactions" value="66"/>
</dbReference>
<dbReference type="PANTHER" id="PTHR13271">
    <property type="entry name" value="UNCHARACTERIZED PUTATIVE METHYLTRANSFERASE"/>
    <property type="match status" value="1"/>
</dbReference>
<dbReference type="PANTHER" id="PTHR13271:SF137">
    <property type="entry name" value="SET DOMAIN-CONTAINING PROTEIN"/>
    <property type="match status" value="1"/>
</dbReference>
<evidence type="ECO:0000256" key="1">
    <source>
        <dbReference type="SAM" id="MobiDB-lite"/>
    </source>
</evidence>
<dbReference type="PROSITE" id="PS50280">
    <property type="entry name" value="SET"/>
    <property type="match status" value="1"/>
</dbReference>
<dbReference type="GO" id="GO:0016279">
    <property type="term" value="F:protein-lysine N-methyltransferase activity"/>
    <property type="evidence" value="ECO:0007669"/>
    <property type="project" value="UniProtKB-ARBA"/>
</dbReference>
<dbReference type="InterPro" id="IPR050600">
    <property type="entry name" value="SETD3_SETD6_MTase"/>
</dbReference>
<reference evidence="3" key="2">
    <citation type="submission" date="2010-07" db="EMBL/GenBank/DDBJ databases">
        <authorList>
            <consortium name="The Broad Institute Genome Sequencing Platform"/>
            <consortium name="Broad Institute Genome Sequencing Center for Infectious Disease"/>
            <person name="Ma L.-J."/>
            <person name="Dead R."/>
            <person name="Young S."/>
            <person name="Zeng Q."/>
            <person name="Koehrsen M."/>
            <person name="Alvarado L."/>
            <person name="Berlin A."/>
            <person name="Chapman S.B."/>
            <person name="Chen Z."/>
            <person name="Freedman E."/>
            <person name="Gellesch M."/>
            <person name="Goldberg J."/>
            <person name="Griggs A."/>
            <person name="Gujja S."/>
            <person name="Heilman E.R."/>
            <person name="Heiman D."/>
            <person name="Hepburn T."/>
            <person name="Howarth C."/>
            <person name="Jen D."/>
            <person name="Larson L."/>
            <person name="Mehta T."/>
            <person name="Neiman D."/>
            <person name="Pearson M."/>
            <person name="Roberts A."/>
            <person name="Saif S."/>
            <person name="Shea T."/>
            <person name="Shenoy N."/>
            <person name="Sisk P."/>
            <person name="Stolte C."/>
            <person name="Sykes S."/>
            <person name="Walk T."/>
            <person name="White J."/>
            <person name="Yandava C."/>
            <person name="Haas B."/>
            <person name="Nusbaum C."/>
            <person name="Birren B."/>
        </authorList>
    </citation>
    <scope>NUCLEOTIDE SEQUENCE</scope>
    <source>
        <strain evidence="3">R3-111a-1</strain>
    </source>
</reference>
<protein>
    <recommendedName>
        <fullName evidence="2">SET domain-containing protein</fullName>
    </recommendedName>
</protein>
<dbReference type="HOGENOM" id="CLU_041939_1_0_1"/>
<reference evidence="5" key="1">
    <citation type="submission" date="2010-07" db="EMBL/GenBank/DDBJ databases">
        <title>The genome sequence of Gaeumannomyces graminis var. tritici strain R3-111a-1.</title>
        <authorList>
            <consortium name="The Broad Institute Genome Sequencing Platform"/>
            <person name="Ma L.-J."/>
            <person name="Dead R."/>
            <person name="Young S."/>
            <person name="Zeng Q."/>
            <person name="Koehrsen M."/>
            <person name="Alvarado L."/>
            <person name="Berlin A."/>
            <person name="Chapman S.B."/>
            <person name="Chen Z."/>
            <person name="Freedman E."/>
            <person name="Gellesch M."/>
            <person name="Goldberg J."/>
            <person name="Griggs A."/>
            <person name="Gujja S."/>
            <person name="Heilman E.R."/>
            <person name="Heiman D."/>
            <person name="Hepburn T."/>
            <person name="Howarth C."/>
            <person name="Jen D."/>
            <person name="Larson L."/>
            <person name="Mehta T."/>
            <person name="Neiman D."/>
            <person name="Pearson M."/>
            <person name="Roberts A."/>
            <person name="Saif S."/>
            <person name="Shea T."/>
            <person name="Shenoy N."/>
            <person name="Sisk P."/>
            <person name="Stolte C."/>
            <person name="Sykes S."/>
            <person name="Walk T."/>
            <person name="White J."/>
            <person name="Yandava C."/>
            <person name="Haas B."/>
            <person name="Nusbaum C."/>
            <person name="Birren B."/>
        </authorList>
    </citation>
    <scope>NUCLEOTIDE SEQUENCE [LARGE SCALE GENOMIC DNA]</scope>
    <source>
        <strain evidence="5">R3-111a-1</strain>
    </source>
</reference>
<dbReference type="eggNOG" id="KOG1337">
    <property type="taxonomic scope" value="Eukaryota"/>
</dbReference>
<reference evidence="4" key="4">
    <citation type="journal article" date="2015" name="G3 (Bethesda)">
        <title>Genome sequences of three phytopathogenic species of the Magnaporthaceae family of fungi.</title>
        <authorList>
            <person name="Okagaki L.H."/>
            <person name="Nunes C.C."/>
            <person name="Sailsbery J."/>
            <person name="Clay B."/>
            <person name="Brown D."/>
            <person name="John T."/>
            <person name="Oh Y."/>
            <person name="Young N."/>
            <person name="Fitzgerald M."/>
            <person name="Haas B.J."/>
            <person name="Zeng Q."/>
            <person name="Young S."/>
            <person name="Adiconis X."/>
            <person name="Fan L."/>
            <person name="Levin J.Z."/>
            <person name="Mitchell T.K."/>
            <person name="Okubara P.A."/>
            <person name="Farman M.L."/>
            <person name="Kohn L.M."/>
            <person name="Birren B."/>
            <person name="Ma L.-J."/>
            <person name="Dean R.A."/>
        </authorList>
    </citation>
    <scope>NUCLEOTIDE SEQUENCE</scope>
    <source>
        <strain evidence="4">R3-111a-1</strain>
    </source>
</reference>
<feature type="region of interest" description="Disordered" evidence="1">
    <location>
        <begin position="150"/>
        <end position="185"/>
    </location>
</feature>
<evidence type="ECO:0000313" key="5">
    <source>
        <dbReference type="Proteomes" id="UP000006039"/>
    </source>
</evidence>
<dbReference type="VEuPathDB" id="FungiDB:GGTG_11582"/>